<comment type="caution">
    <text evidence="1">The sequence shown here is derived from an EMBL/GenBank/DDBJ whole genome shotgun (WGS) entry which is preliminary data.</text>
</comment>
<organism evidence="1 2">
    <name type="scientific">Amycolatopsis cihanbeyliensis</name>
    <dbReference type="NCBI Taxonomy" id="1128664"/>
    <lineage>
        <taxon>Bacteria</taxon>
        <taxon>Bacillati</taxon>
        <taxon>Actinomycetota</taxon>
        <taxon>Actinomycetes</taxon>
        <taxon>Pseudonocardiales</taxon>
        <taxon>Pseudonocardiaceae</taxon>
        <taxon>Amycolatopsis</taxon>
    </lineage>
</organism>
<dbReference type="Proteomes" id="UP000320876">
    <property type="component" value="Unassembled WGS sequence"/>
</dbReference>
<keyword evidence="2" id="KW-1185">Reference proteome</keyword>
<name>A0A542DQF2_AMYCI</name>
<gene>
    <name evidence="1" type="ORF">FB471_5011</name>
</gene>
<sequence length="260" mass="27738">MSDGLDELAAQAEVLKLSRLLKAPPERFDFLERVPPEDLRLLRERATDLLFDSNLGALRRMAVASRLLPGAVLARIAERVFGPALCARVAGLVDVPRGVDVARRLSPGFLADVAAELDPRRASEIISGIPAPTVAEVAGELAGREDWITLGRFVGHLPAPAVSASLARIPDAALLRIAFVIDEKDRIDHVIGLLPPERFAGLARAAAEHDLWPSALDLLSHLGEAAGNRLTAAVDALEPDLRARAVAQARALGIPLRACS</sequence>
<evidence type="ECO:0000313" key="1">
    <source>
        <dbReference type="EMBL" id="TQJ05185.1"/>
    </source>
</evidence>
<protein>
    <submittedName>
        <fullName evidence="1">Uncharacterized protein</fullName>
    </submittedName>
</protein>
<evidence type="ECO:0000313" key="2">
    <source>
        <dbReference type="Proteomes" id="UP000320876"/>
    </source>
</evidence>
<accession>A0A542DQF2</accession>
<dbReference type="EMBL" id="VFML01000001">
    <property type="protein sequence ID" value="TQJ05185.1"/>
    <property type="molecule type" value="Genomic_DNA"/>
</dbReference>
<dbReference type="AlphaFoldDB" id="A0A542DQF2"/>
<dbReference type="RefSeq" id="WP_246076566.1">
    <property type="nucleotide sequence ID" value="NZ_VFML01000001.1"/>
</dbReference>
<proteinExistence type="predicted"/>
<reference evidence="1 2" key="1">
    <citation type="submission" date="2019-06" db="EMBL/GenBank/DDBJ databases">
        <title>Sequencing the genomes of 1000 actinobacteria strains.</title>
        <authorList>
            <person name="Klenk H.-P."/>
        </authorList>
    </citation>
    <scope>NUCLEOTIDE SEQUENCE [LARGE SCALE GENOMIC DNA]</scope>
    <source>
        <strain evidence="1 2">DSM 45679</strain>
    </source>
</reference>